<keyword evidence="3" id="KW-1185">Reference proteome</keyword>
<dbReference type="Proteomes" id="UP000029391">
    <property type="component" value="Unassembled WGS sequence"/>
</dbReference>
<dbReference type="eggNOG" id="COG4249">
    <property type="taxonomic scope" value="Bacteria"/>
</dbReference>
<dbReference type="AlphaFoldDB" id="A0A091BDS8"/>
<name>A0A091BDS8_9GAMM</name>
<protein>
    <recommendedName>
        <fullName evidence="4">Peptidase C13</fullName>
    </recommendedName>
</protein>
<accession>A0A091BDS8</accession>
<evidence type="ECO:0000313" key="2">
    <source>
        <dbReference type="EMBL" id="KFN48934.1"/>
    </source>
</evidence>
<gene>
    <name evidence="2" type="ORF">P873_01140</name>
</gene>
<dbReference type="Pfam" id="PF01650">
    <property type="entry name" value="Peptidase_C13"/>
    <property type="match status" value="1"/>
</dbReference>
<evidence type="ECO:0000313" key="3">
    <source>
        <dbReference type="Proteomes" id="UP000029391"/>
    </source>
</evidence>
<feature type="chain" id="PRO_5001869658" description="Peptidase C13" evidence="1">
    <location>
        <begin position="37"/>
        <end position="337"/>
    </location>
</feature>
<dbReference type="STRING" id="1121013.GCA_000426365_00388"/>
<keyword evidence="1" id="KW-0732">Signal</keyword>
<dbReference type="GO" id="GO:0008233">
    <property type="term" value="F:peptidase activity"/>
    <property type="evidence" value="ECO:0007669"/>
    <property type="project" value="InterPro"/>
</dbReference>
<feature type="signal peptide" evidence="1">
    <location>
        <begin position="1"/>
        <end position="36"/>
    </location>
</feature>
<evidence type="ECO:0008006" key="4">
    <source>
        <dbReference type="Google" id="ProtNLM"/>
    </source>
</evidence>
<dbReference type="GO" id="GO:0006508">
    <property type="term" value="P:proteolysis"/>
    <property type="evidence" value="ECO:0007669"/>
    <property type="project" value="InterPro"/>
</dbReference>
<comment type="caution">
    <text evidence="2">The sequence shown here is derived from an EMBL/GenBank/DDBJ whole genome shotgun (WGS) entry which is preliminary data.</text>
</comment>
<dbReference type="InterPro" id="IPR001096">
    <property type="entry name" value="Peptidase_C13"/>
</dbReference>
<evidence type="ECO:0000256" key="1">
    <source>
        <dbReference type="SAM" id="SignalP"/>
    </source>
</evidence>
<reference evidence="2 3" key="1">
    <citation type="submission" date="2013-09" db="EMBL/GenBank/DDBJ databases">
        <title>Genome sequencing of Arenimonas composti.</title>
        <authorList>
            <person name="Chen F."/>
            <person name="Wang G."/>
        </authorList>
    </citation>
    <scope>NUCLEOTIDE SEQUENCE [LARGE SCALE GENOMIC DNA]</scope>
    <source>
        <strain evidence="2 3">TR7-09</strain>
    </source>
</reference>
<sequence length="337" mass="35363">MRRRGVGTVAVAGPVPALRWLAALLLLLALAASASAKDFRKSRGDAAPDAAAALAPAPARDPLLAAQLAALAPQRPGHRDLYVLAFAGDGTEQVFRNEALYLRDLAAQRLDAAGRVVVLANHPADDVAPALPPADASNLRAALAAIGAAMDRDEDLLLLYLTTHGAPEHALYLARPGQRDAWLRPPAIRAALDDAGIRHRVIVVSACYAGGFAAALGGPDTLVLMAAHKARPSFGCGVDATATYFGEAFLVQALNQTIDFEAAFEAAKREIARREHEQDLPPSLPQIQRGARIAATLAEWRRGVSPGPALAYPWPIGDAADIATAGPGKGKALKQRR</sequence>
<dbReference type="EMBL" id="AWXU01000046">
    <property type="protein sequence ID" value="KFN48934.1"/>
    <property type="molecule type" value="Genomic_DNA"/>
</dbReference>
<dbReference type="Gene3D" id="3.40.50.1460">
    <property type="match status" value="1"/>
</dbReference>
<organism evidence="2 3">
    <name type="scientific">Arenimonas composti TR7-09 = DSM 18010</name>
    <dbReference type="NCBI Taxonomy" id="1121013"/>
    <lineage>
        <taxon>Bacteria</taxon>
        <taxon>Pseudomonadati</taxon>
        <taxon>Pseudomonadota</taxon>
        <taxon>Gammaproteobacteria</taxon>
        <taxon>Lysobacterales</taxon>
        <taxon>Lysobacteraceae</taxon>
        <taxon>Arenimonas</taxon>
    </lineage>
</organism>
<proteinExistence type="predicted"/>